<dbReference type="FunFam" id="1.10.10.10:FF:000632">
    <property type="entry name" value="Vacuolar-sorting protein SNF8"/>
    <property type="match status" value="1"/>
</dbReference>
<dbReference type="GO" id="GO:0000814">
    <property type="term" value="C:ESCRT II complex"/>
    <property type="evidence" value="ECO:0007669"/>
    <property type="project" value="InterPro"/>
</dbReference>
<accession>A0AAF5DH53</accession>
<name>A0AAF5DH53_STRER</name>
<evidence type="ECO:0000256" key="2">
    <source>
        <dbReference type="ARBA" id="ARBA00017052"/>
    </source>
</evidence>
<dbReference type="InterPro" id="IPR036388">
    <property type="entry name" value="WH-like_DNA-bd_sf"/>
</dbReference>
<dbReference type="Proteomes" id="UP000035681">
    <property type="component" value="Unplaced"/>
</dbReference>
<evidence type="ECO:0000256" key="3">
    <source>
        <dbReference type="ARBA" id="ARBA00030097"/>
    </source>
</evidence>
<dbReference type="InterPro" id="IPR016181">
    <property type="entry name" value="Acyl_CoA_acyltransferase"/>
</dbReference>
<dbReference type="Pfam" id="PF00583">
    <property type="entry name" value="Acetyltransf_1"/>
    <property type="match status" value="1"/>
</dbReference>
<dbReference type="SUPFAM" id="SSF46785">
    <property type="entry name" value="Winged helix' DNA-binding domain"/>
    <property type="match status" value="2"/>
</dbReference>
<dbReference type="PANTHER" id="PTHR12806">
    <property type="entry name" value="EAP30 SUBUNIT OF ELL COMPLEX"/>
    <property type="match status" value="1"/>
</dbReference>
<dbReference type="GO" id="GO:0043328">
    <property type="term" value="P:protein transport to vacuole involved in ubiquitin-dependent protein catabolic process via the multivesicular body sorting pathway"/>
    <property type="evidence" value="ECO:0007669"/>
    <property type="project" value="TreeGrafter"/>
</dbReference>
<dbReference type="CDD" id="cd04301">
    <property type="entry name" value="NAT_SF"/>
    <property type="match status" value="1"/>
</dbReference>
<evidence type="ECO:0000313" key="5">
    <source>
        <dbReference type="Proteomes" id="UP000035681"/>
    </source>
</evidence>
<dbReference type="AlphaFoldDB" id="A0AAF5DH53"/>
<dbReference type="GO" id="GO:0016747">
    <property type="term" value="F:acyltransferase activity, transferring groups other than amino-acyl groups"/>
    <property type="evidence" value="ECO:0007669"/>
    <property type="project" value="InterPro"/>
</dbReference>
<dbReference type="InterPro" id="IPR016689">
    <property type="entry name" value="ESCRT-2_cplx_Snf8"/>
</dbReference>
<dbReference type="Pfam" id="PF04157">
    <property type="entry name" value="EAP30"/>
    <property type="match status" value="1"/>
</dbReference>
<dbReference type="InterPro" id="IPR036390">
    <property type="entry name" value="WH_DNA-bd_sf"/>
</dbReference>
<evidence type="ECO:0000313" key="6">
    <source>
        <dbReference type="WBParaSite" id="TCONS_00012129.p1"/>
    </source>
</evidence>
<dbReference type="PROSITE" id="PS51186">
    <property type="entry name" value="GNAT"/>
    <property type="match status" value="1"/>
</dbReference>
<reference evidence="6" key="1">
    <citation type="submission" date="2024-02" db="UniProtKB">
        <authorList>
            <consortium name="WormBaseParasite"/>
        </authorList>
    </citation>
    <scope>IDENTIFICATION</scope>
</reference>
<keyword evidence="5" id="KW-1185">Reference proteome</keyword>
<dbReference type="Gene3D" id="6.10.140.180">
    <property type="match status" value="1"/>
</dbReference>
<feature type="domain" description="N-acetyltransferase" evidence="4">
    <location>
        <begin position="300"/>
        <end position="464"/>
    </location>
</feature>
<sequence length="496" mass="57157">KAMATRRRGVGVGAIQQKQQVQAQYAAKGEELASEQIANFSQQLDTFTKKLEEFAYKHRNEIKKNSQFRRHFQEMCAHVASKGFWASKLGVGDFYYELAVQVIEVCLSTNHINGGLITINDLRTRLLKSRSKTRKENITNDDILRAVQKIKVLGNGFELLPLEGGRFLIQSIPGELSMDDSRVLQLAEETGFVTIELIMDRLRWEEARTLQVIEHLIKEGLAWVDEQPSDTNQYWIPSLFLQQYYPIIGSSGSTESSLSSFYCVSPITRKNNICCKYWSINPASITDDLNNENISTDGGLKLCYLSQKDLPAIKALCQESFPVQYPDTWYQEVVDGAFISFGYFYNDILTSLMICEIKQIKEYETEDRKLLSDHNGFALYILSLAVRSEFRRKGIAKNLLNYLMTDILKENSHINVVFLHALTHNYGAIKFYKKNGFKIHTTLRNYYLIDGIYYDGYTFACYVNGYNDFKWCLETMKIFTSWIFCPVRSLIKHVLM</sequence>
<organism evidence="5 6">
    <name type="scientific">Strongyloides stercoralis</name>
    <name type="common">Threadworm</name>
    <dbReference type="NCBI Taxonomy" id="6248"/>
    <lineage>
        <taxon>Eukaryota</taxon>
        <taxon>Metazoa</taxon>
        <taxon>Ecdysozoa</taxon>
        <taxon>Nematoda</taxon>
        <taxon>Chromadorea</taxon>
        <taxon>Rhabditida</taxon>
        <taxon>Tylenchina</taxon>
        <taxon>Panagrolaimomorpha</taxon>
        <taxon>Strongyloidoidea</taxon>
        <taxon>Strongyloididae</taxon>
        <taxon>Strongyloides</taxon>
    </lineage>
</organism>
<protein>
    <recommendedName>
        <fullName evidence="2">Vacuolar-sorting protein SNF8</fullName>
    </recommendedName>
    <alternativeName>
        <fullName evidence="3">ESCRT-II complex subunit VPS22</fullName>
    </alternativeName>
</protein>
<dbReference type="FunFam" id="1.10.10.10:FF:000085">
    <property type="entry name" value="Vacuolar-sorting protein SNF8"/>
    <property type="match status" value="1"/>
</dbReference>
<dbReference type="WBParaSite" id="TCONS_00012129.p1">
    <property type="protein sequence ID" value="TCONS_00012129.p1"/>
    <property type="gene ID" value="XLOC_007511"/>
</dbReference>
<dbReference type="PANTHER" id="PTHR12806:SF0">
    <property type="entry name" value="VACUOLAR-SORTING PROTEIN SNF8"/>
    <property type="match status" value="1"/>
</dbReference>
<dbReference type="Gene3D" id="3.40.630.30">
    <property type="match status" value="1"/>
</dbReference>
<dbReference type="InterPro" id="IPR040608">
    <property type="entry name" value="Snf8/Vps36"/>
</dbReference>
<dbReference type="SUPFAM" id="SSF55729">
    <property type="entry name" value="Acyl-CoA N-acyltransferases (Nat)"/>
    <property type="match status" value="1"/>
</dbReference>
<comment type="similarity">
    <text evidence="1">Belongs to the SNF8 family.</text>
</comment>
<dbReference type="Gene3D" id="1.10.10.10">
    <property type="entry name" value="Winged helix-like DNA-binding domain superfamily/Winged helix DNA-binding domain"/>
    <property type="match status" value="2"/>
</dbReference>
<proteinExistence type="inferred from homology"/>
<evidence type="ECO:0000259" key="4">
    <source>
        <dbReference type="PROSITE" id="PS51186"/>
    </source>
</evidence>
<evidence type="ECO:0000256" key="1">
    <source>
        <dbReference type="ARBA" id="ARBA00009834"/>
    </source>
</evidence>
<dbReference type="InterPro" id="IPR000182">
    <property type="entry name" value="GNAT_dom"/>
</dbReference>